<evidence type="ECO:0000313" key="3">
    <source>
        <dbReference type="EMBL" id="NYI07294.1"/>
    </source>
</evidence>
<dbReference type="SUPFAM" id="SSF109854">
    <property type="entry name" value="DinB/YfiT-like putative metalloenzymes"/>
    <property type="match status" value="1"/>
</dbReference>
<dbReference type="Gene3D" id="1.20.120.450">
    <property type="entry name" value="dinb family like domain"/>
    <property type="match status" value="1"/>
</dbReference>
<dbReference type="InterPro" id="IPR010872">
    <property type="entry name" value="MDMPI_C-term_domain"/>
</dbReference>
<sequence>MKTSEYLEGLRREGELLAAAVARADLAAPVPPCPEWQVRDLVQHIGTVHRWAAAIVRERFGDRPNPAETEKLRGPLPDDADWVGWFRAGHANLLDTLATADPEADCWHFYPAPSGHAFWVRRQLHETAIHRVDAEAAAGGGLTPVPPAVALDGVDELLAGMHNLDRSQVRSQRPRLLRIHATDAPAGHGDWYVRLTAEHPRTERTGDPAAAECTLSGTAEELYLTLWNRPAPGEITVEGDAALYELWRTTSAI</sequence>
<accession>A0A853A348</accession>
<protein>
    <submittedName>
        <fullName evidence="3">Uncharacterized protein (TIGR03083 family)</fullName>
    </submittedName>
</protein>
<dbReference type="PANTHER" id="PTHR40758:SF1">
    <property type="entry name" value="CONSERVED PROTEIN"/>
    <property type="match status" value="1"/>
</dbReference>
<feature type="domain" description="Mycothiol-dependent maleylpyruvate isomerase metal-binding" evidence="2">
    <location>
        <begin position="10"/>
        <end position="134"/>
    </location>
</feature>
<evidence type="ECO:0000259" key="2">
    <source>
        <dbReference type="Pfam" id="PF11716"/>
    </source>
</evidence>
<dbReference type="GO" id="GO:0046872">
    <property type="term" value="F:metal ion binding"/>
    <property type="evidence" value="ECO:0007669"/>
    <property type="project" value="InterPro"/>
</dbReference>
<dbReference type="EMBL" id="JACBZD010000001">
    <property type="protein sequence ID" value="NYI07294.1"/>
    <property type="molecule type" value="Genomic_DNA"/>
</dbReference>
<name>A0A853A348_9ACTN</name>
<reference evidence="3 4" key="1">
    <citation type="submission" date="2020-07" db="EMBL/GenBank/DDBJ databases">
        <title>Sequencing the genomes of 1000 actinobacteria strains.</title>
        <authorList>
            <person name="Klenk H.-P."/>
        </authorList>
    </citation>
    <scope>NUCLEOTIDE SEQUENCE [LARGE SCALE GENOMIC DNA]</scope>
    <source>
        <strain evidence="3 4">DSM 42178</strain>
    </source>
</reference>
<dbReference type="InterPro" id="IPR024344">
    <property type="entry name" value="MDMPI_metal-binding"/>
</dbReference>
<dbReference type="Pfam" id="PF07398">
    <property type="entry name" value="MDMPI_C"/>
    <property type="match status" value="1"/>
</dbReference>
<comment type="caution">
    <text evidence="3">The sequence shown here is derived from an EMBL/GenBank/DDBJ whole genome shotgun (WGS) entry which is preliminary data.</text>
</comment>
<keyword evidence="4" id="KW-1185">Reference proteome</keyword>
<evidence type="ECO:0000313" key="4">
    <source>
        <dbReference type="Proteomes" id="UP000567795"/>
    </source>
</evidence>
<dbReference type="RefSeq" id="WP_179815737.1">
    <property type="nucleotide sequence ID" value="NZ_JACBZD010000001.1"/>
</dbReference>
<proteinExistence type="predicted"/>
<dbReference type="InterPro" id="IPR034660">
    <property type="entry name" value="DinB/YfiT-like"/>
</dbReference>
<dbReference type="NCBIfam" id="TIGR03083">
    <property type="entry name" value="maleylpyruvate isomerase family mycothiol-dependent enzyme"/>
    <property type="match status" value="1"/>
</dbReference>
<dbReference type="AlphaFoldDB" id="A0A853A348"/>
<dbReference type="InterPro" id="IPR017517">
    <property type="entry name" value="Maleyloyr_isom"/>
</dbReference>
<evidence type="ECO:0000259" key="1">
    <source>
        <dbReference type="Pfam" id="PF07398"/>
    </source>
</evidence>
<gene>
    <name evidence="3" type="ORF">FHU37_004237</name>
</gene>
<dbReference type="GO" id="GO:0005886">
    <property type="term" value="C:plasma membrane"/>
    <property type="evidence" value="ECO:0007669"/>
    <property type="project" value="TreeGrafter"/>
</dbReference>
<dbReference type="Pfam" id="PF11716">
    <property type="entry name" value="MDMPI_N"/>
    <property type="match status" value="1"/>
</dbReference>
<dbReference type="Proteomes" id="UP000567795">
    <property type="component" value="Unassembled WGS sequence"/>
</dbReference>
<dbReference type="PANTHER" id="PTHR40758">
    <property type="entry name" value="CONSERVED PROTEIN"/>
    <property type="match status" value="1"/>
</dbReference>
<organism evidence="3 4">
    <name type="scientific">Allostreptomyces psammosilenae</name>
    <dbReference type="NCBI Taxonomy" id="1892865"/>
    <lineage>
        <taxon>Bacteria</taxon>
        <taxon>Bacillati</taxon>
        <taxon>Actinomycetota</taxon>
        <taxon>Actinomycetes</taxon>
        <taxon>Kitasatosporales</taxon>
        <taxon>Streptomycetaceae</taxon>
        <taxon>Allostreptomyces</taxon>
    </lineage>
</organism>
<feature type="domain" description="MDMPI C-terminal" evidence="1">
    <location>
        <begin position="149"/>
        <end position="245"/>
    </location>
</feature>